<feature type="domain" description="Fatty acid desaturase" evidence="11">
    <location>
        <begin position="76"/>
        <end position="291"/>
    </location>
</feature>
<keyword evidence="13" id="KW-1185">Reference proteome</keyword>
<comment type="subcellular location">
    <subcellularLocation>
        <location evidence="1">Membrane</location>
        <topology evidence="1">Multi-pass membrane protein</topology>
    </subcellularLocation>
</comment>
<comment type="similarity">
    <text evidence="2">Belongs to the fatty acid desaturase type 2 family.</text>
</comment>
<dbReference type="GO" id="GO:0016717">
    <property type="term" value="F:oxidoreductase activity, acting on paired donors, with oxidation of a pair of donors resulting in the reduction of molecular oxygen to two molecules of water"/>
    <property type="evidence" value="ECO:0007669"/>
    <property type="project" value="InterPro"/>
</dbReference>
<feature type="transmembrane region" description="Helical" evidence="10">
    <location>
        <begin position="80"/>
        <end position="99"/>
    </location>
</feature>
<dbReference type="GO" id="GO:0006631">
    <property type="term" value="P:fatty acid metabolic process"/>
    <property type="evidence" value="ECO:0007669"/>
    <property type="project" value="UniProtKB-KW"/>
</dbReference>
<gene>
    <name evidence="12" type="ORF">JD82_02617</name>
</gene>
<proteinExistence type="inferred from homology"/>
<evidence type="ECO:0000256" key="5">
    <source>
        <dbReference type="ARBA" id="ARBA00022989"/>
    </source>
</evidence>
<dbReference type="Proteomes" id="UP000317303">
    <property type="component" value="Unassembled WGS sequence"/>
</dbReference>
<keyword evidence="4" id="KW-0276">Fatty acid metabolism</keyword>
<protein>
    <submittedName>
        <fullName evidence="12">Stearoyl-CoA desaturase (Delta-9 desaturase)</fullName>
    </submittedName>
</protein>
<keyword evidence="9 10" id="KW-0472">Membrane</keyword>
<accession>A0A660CGW7</accession>
<evidence type="ECO:0000313" key="13">
    <source>
        <dbReference type="Proteomes" id="UP000317303"/>
    </source>
</evidence>
<feature type="transmembrane region" description="Helical" evidence="10">
    <location>
        <begin position="111"/>
        <end position="133"/>
    </location>
</feature>
<keyword evidence="8" id="KW-0443">Lipid metabolism</keyword>
<feature type="transmembrane region" description="Helical" evidence="10">
    <location>
        <begin position="50"/>
        <end position="74"/>
    </location>
</feature>
<dbReference type="Pfam" id="PF00487">
    <property type="entry name" value="FA_desaturase"/>
    <property type="match status" value="1"/>
</dbReference>
<dbReference type="EMBL" id="VLJV01000001">
    <property type="protein sequence ID" value="TWH20769.1"/>
    <property type="molecule type" value="Genomic_DNA"/>
</dbReference>
<evidence type="ECO:0000256" key="2">
    <source>
        <dbReference type="ARBA" id="ARBA00008749"/>
    </source>
</evidence>
<dbReference type="AlphaFoldDB" id="A0A660CGW7"/>
<dbReference type="GO" id="GO:0016020">
    <property type="term" value="C:membrane"/>
    <property type="evidence" value="ECO:0007669"/>
    <property type="project" value="UniProtKB-SubCell"/>
</dbReference>
<evidence type="ECO:0000256" key="3">
    <source>
        <dbReference type="ARBA" id="ARBA00022692"/>
    </source>
</evidence>
<evidence type="ECO:0000313" key="12">
    <source>
        <dbReference type="EMBL" id="TWH20769.1"/>
    </source>
</evidence>
<evidence type="ECO:0000256" key="1">
    <source>
        <dbReference type="ARBA" id="ARBA00004141"/>
    </source>
</evidence>
<keyword evidence="7" id="KW-0408">Iron</keyword>
<keyword evidence="6" id="KW-0560">Oxidoreductase</keyword>
<dbReference type="CDD" id="cd03505">
    <property type="entry name" value="Delta9-FADS-like"/>
    <property type="match status" value="1"/>
</dbReference>
<feature type="transmembrane region" description="Helical" evidence="10">
    <location>
        <begin position="153"/>
        <end position="175"/>
    </location>
</feature>
<dbReference type="InterPro" id="IPR005804">
    <property type="entry name" value="FA_desaturase_dom"/>
</dbReference>
<organism evidence="12 13">
    <name type="scientific">Prauserella rugosa</name>
    <dbReference type="NCBI Taxonomy" id="43354"/>
    <lineage>
        <taxon>Bacteria</taxon>
        <taxon>Bacillati</taxon>
        <taxon>Actinomycetota</taxon>
        <taxon>Actinomycetes</taxon>
        <taxon>Pseudonocardiales</taxon>
        <taxon>Pseudonocardiaceae</taxon>
        <taxon>Prauserella</taxon>
    </lineage>
</organism>
<keyword evidence="5 10" id="KW-1133">Transmembrane helix</keyword>
<evidence type="ECO:0000256" key="9">
    <source>
        <dbReference type="ARBA" id="ARBA00023136"/>
    </source>
</evidence>
<keyword evidence="3 10" id="KW-0812">Transmembrane</keyword>
<evidence type="ECO:0000259" key="11">
    <source>
        <dbReference type="Pfam" id="PF00487"/>
    </source>
</evidence>
<sequence length="335" mass="37445">MGAFAVHGVRRRGSSWKEVTCMTATLDTDETPRSGRKPVLDGQRTAGVQFAVYLGVLAPLVALIAAVPFAWGWGLSWVDVGLFVVFYAFSGLGITVGFHRYFTHGSFKAKPWLRVLLAIAGSSAVQGPVITWVADHRRHHAFSDREGDPHSPWLFGTTPLAVAKGFWHAHMGWLFERDKSNHERFAPDLLKDKAISKVDQLFWLWTLLSLVVPGIVGGLLTWSLWGFVTAFFWAGLVRVCVLHHVTWSVNSICHMLGERPFSARDKSANFWPLAIASFGESWHNLHHADPTSARHGVKRGQIDISARVIWAFEKLGWAHKVRWPTAKRLEKLSAA</sequence>
<dbReference type="PRINTS" id="PR00075">
    <property type="entry name" value="FACDDSATRASE"/>
</dbReference>
<evidence type="ECO:0000256" key="6">
    <source>
        <dbReference type="ARBA" id="ARBA00023002"/>
    </source>
</evidence>
<evidence type="ECO:0000256" key="7">
    <source>
        <dbReference type="ARBA" id="ARBA00023004"/>
    </source>
</evidence>
<dbReference type="PANTHER" id="PTHR11351">
    <property type="entry name" value="ACYL-COA DESATURASE"/>
    <property type="match status" value="1"/>
</dbReference>
<name>A0A660CGW7_9PSEU</name>
<dbReference type="InterPro" id="IPR015876">
    <property type="entry name" value="Acyl-CoA_DS"/>
</dbReference>
<dbReference type="PANTHER" id="PTHR11351:SF3">
    <property type="entry name" value="BLL4393 PROTEIN"/>
    <property type="match status" value="1"/>
</dbReference>
<feature type="transmembrane region" description="Helical" evidence="10">
    <location>
        <begin position="201"/>
        <end position="225"/>
    </location>
</feature>
<evidence type="ECO:0000256" key="10">
    <source>
        <dbReference type="SAM" id="Phobius"/>
    </source>
</evidence>
<reference evidence="12 13" key="1">
    <citation type="submission" date="2019-07" db="EMBL/GenBank/DDBJ databases">
        <title>R&amp;d 2014.</title>
        <authorList>
            <person name="Klenk H.-P."/>
        </authorList>
    </citation>
    <scope>NUCLEOTIDE SEQUENCE [LARGE SCALE GENOMIC DNA]</scope>
    <source>
        <strain evidence="12 13">DSM 43194</strain>
    </source>
</reference>
<evidence type="ECO:0000256" key="8">
    <source>
        <dbReference type="ARBA" id="ARBA00023098"/>
    </source>
</evidence>
<comment type="caution">
    <text evidence="12">The sequence shown here is derived from an EMBL/GenBank/DDBJ whole genome shotgun (WGS) entry which is preliminary data.</text>
</comment>
<evidence type="ECO:0000256" key="4">
    <source>
        <dbReference type="ARBA" id="ARBA00022832"/>
    </source>
</evidence>